<protein>
    <submittedName>
        <fullName evidence="1">Uncharacterized protein</fullName>
    </submittedName>
</protein>
<accession>A0A4U6RXB8</accession>
<proteinExistence type="predicted"/>
<reference evidence="1 2" key="1">
    <citation type="submission" date="2019-05" db="EMBL/GenBank/DDBJ databases">
        <title>Draft Genome of Bradyrhizobium elkanii strain SEMIA 938, Used in Commercial Inoculants for Lupinus spp. in Brazil.</title>
        <authorList>
            <person name="Hungria M."/>
            <person name="Delamuta J.R.M."/>
            <person name="Ribeiro R.A."/>
            <person name="Nogueira M.A."/>
        </authorList>
    </citation>
    <scope>NUCLEOTIDE SEQUENCE [LARGE SCALE GENOMIC DNA]</scope>
    <source>
        <strain evidence="1 2">Semia 938</strain>
    </source>
</reference>
<evidence type="ECO:0000313" key="1">
    <source>
        <dbReference type="EMBL" id="TKV78282.1"/>
    </source>
</evidence>
<dbReference type="EMBL" id="SZZP01000018">
    <property type="protein sequence ID" value="TKV78282.1"/>
    <property type="molecule type" value="Genomic_DNA"/>
</dbReference>
<organism evidence="1 2">
    <name type="scientific">Bradyrhizobium elkanii</name>
    <dbReference type="NCBI Taxonomy" id="29448"/>
    <lineage>
        <taxon>Bacteria</taxon>
        <taxon>Pseudomonadati</taxon>
        <taxon>Pseudomonadota</taxon>
        <taxon>Alphaproteobacteria</taxon>
        <taxon>Hyphomicrobiales</taxon>
        <taxon>Nitrobacteraceae</taxon>
        <taxon>Bradyrhizobium</taxon>
    </lineage>
</organism>
<name>A0A4U6RXB8_BRAEL</name>
<comment type="caution">
    <text evidence="1">The sequence shown here is derived from an EMBL/GenBank/DDBJ whole genome shotgun (WGS) entry which is preliminary data.</text>
</comment>
<gene>
    <name evidence="1" type="ORF">FDV58_27495</name>
</gene>
<dbReference type="Proteomes" id="UP000305095">
    <property type="component" value="Unassembled WGS sequence"/>
</dbReference>
<dbReference type="AlphaFoldDB" id="A0A4U6RXB8"/>
<evidence type="ECO:0000313" key="2">
    <source>
        <dbReference type="Proteomes" id="UP000305095"/>
    </source>
</evidence>
<sequence>MFETLAEQLRQALLAGKRTKVRRREIEIVSDLVDLPGGQQIELVSTRKKDPQAGEKTLELRRAVAF</sequence>